<dbReference type="Pfam" id="PF08402">
    <property type="entry name" value="TOBE_2"/>
    <property type="match status" value="1"/>
</dbReference>
<dbReference type="PROSITE" id="PS00482">
    <property type="entry name" value="DIHYDROOROTASE_1"/>
    <property type="match status" value="1"/>
</dbReference>
<evidence type="ECO:0000313" key="9">
    <source>
        <dbReference type="Proteomes" id="UP001499978"/>
    </source>
</evidence>
<dbReference type="InterPro" id="IPR008995">
    <property type="entry name" value="Mo/tungstate-bd_C_term_dom"/>
</dbReference>
<dbReference type="InterPro" id="IPR027417">
    <property type="entry name" value="P-loop_NTPase"/>
</dbReference>
<proteinExistence type="predicted"/>
<keyword evidence="9" id="KW-1185">Reference proteome</keyword>
<keyword evidence="4 8" id="KW-0067">ATP-binding</keyword>
<evidence type="ECO:0000256" key="5">
    <source>
        <dbReference type="ARBA" id="ARBA00022967"/>
    </source>
</evidence>
<name>A0ABN3NNV6_9ACTN</name>
<evidence type="ECO:0000256" key="2">
    <source>
        <dbReference type="ARBA" id="ARBA00022475"/>
    </source>
</evidence>
<dbReference type="SUPFAM" id="SSF52540">
    <property type="entry name" value="P-loop containing nucleoside triphosphate hydrolases"/>
    <property type="match status" value="1"/>
</dbReference>
<dbReference type="InterPro" id="IPR002195">
    <property type="entry name" value="Dihydroorotase_CS"/>
</dbReference>
<dbReference type="InterPro" id="IPR012340">
    <property type="entry name" value="NA-bd_OB-fold"/>
</dbReference>
<dbReference type="RefSeq" id="WP_425565632.1">
    <property type="nucleotide sequence ID" value="NZ_BAAARY010000015.1"/>
</dbReference>
<dbReference type="PANTHER" id="PTHR43875">
    <property type="entry name" value="MALTODEXTRIN IMPORT ATP-BINDING PROTEIN MSMX"/>
    <property type="match status" value="1"/>
</dbReference>
<feature type="domain" description="ABC transporter" evidence="7">
    <location>
        <begin position="10"/>
        <end position="240"/>
    </location>
</feature>
<dbReference type="PROSITE" id="PS50893">
    <property type="entry name" value="ABC_TRANSPORTER_2"/>
    <property type="match status" value="1"/>
</dbReference>
<dbReference type="InterPro" id="IPR047641">
    <property type="entry name" value="ABC_transpr_MalK/UgpC-like"/>
</dbReference>
<keyword evidence="5" id="KW-1278">Translocase</keyword>
<dbReference type="Gene3D" id="2.40.50.140">
    <property type="entry name" value="Nucleic acid-binding proteins"/>
    <property type="match status" value="1"/>
</dbReference>
<sequence length="346" mass="36298">MTDLATADGVRLSGLKVAHGDVVALRGVDLTVRRGELLVVVGPSGAGKSTLLRAVAGLENPCAGTVHFGDREVTRVRPGERQVAMVFQSYALFPHLDVAANIAFGLRARGVRSAEARRLAAAAATVVGCGHLLARRPAQLSGGERQRVALARALVREPKVLLLDEPMSQLDPQLRVSMRAELRALHDRVGGTTIHVTHDQAEAMALADRLAVLNDGVVVQVGTPTQVWGAPATDFVARFVGALPMNLFPADAPWRPAGVRPPTGGQWGVRAEAVGLAPAGADDDGQAEVVRVEPMGADLHVHLRVGGNPLVARAPAGTVDGLTGRVTLRVDPAAVHLFDADGRRLP</sequence>
<accession>A0ABN3NNV6</accession>
<reference evidence="8 9" key="1">
    <citation type="journal article" date="2019" name="Int. J. Syst. Evol. Microbiol.">
        <title>The Global Catalogue of Microorganisms (GCM) 10K type strain sequencing project: providing services to taxonomists for standard genome sequencing and annotation.</title>
        <authorList>
            <consortium name="The Broad Institute Genomics Platform"/>
            <consortium name="The Broad Institute Genome Sequencing Center for Infectious Disease"/>
            <person name="Wu L."/>
            <person name="Ma J."/>
        </authorList>
    </citation>
    <scope>NUCLEOTIDE SEQUENCE [LARGE SCALE GENOMIC DNA]</scope>
    <source>
        <strain evidence="8 9">JCM 3367</strain>
    </source>
</reference>
<dbReference type="InterPro" id="IPR003593">
    <property type="entry name" value="AAA+_ATPase"/>
</dbReference>
<keyword evidence="6" id="KW-0472">Membrane</keyword>
<keyword evidence="3" id="KW-0547">Nucleotide-binding</keyword>
<protein>
    <submittedName>
        <fullName evidence="8">Sn-glycerol-3-phosphate import ATP-binding protein UgpC</fullName>
    </submittedName>
</protein>
<dbReference type="Pfam" id="PF00005">
    <property type="entry name" value="ABC_tran"/>
    <property type="match status" value="1"/>
</dbReference>
<evidence type="ECO:0000313" key="8">
    <source>
        <dbReference type="EMBL" id="GAA2528421.1"/>
    </source>
</evidence>
<evidence type="ECO:0000259" key="7">
    <source>
        <dbReference type="PROSITE" id="PS50893"/>
    </source>
</evidence>
<dbReference type="InterPro" id="IPR017871">
    <property type="entry name" value="ABC_transporter-like_CS"/>
</dbReference>
<evidence type="ECO:0000256" key="1">
    <source>
        <dbReference type="ARBA" id="ARBA00022448"/>
    </source>
</evidence>
<keyword evidence="2" id="KW-1003">Cell membrane</keyword>
<evidence type="ECO:0000256" key="4">
    <source>
        <dbReference type="ARBA" id="ARBA00022840"/>
    </source>
</evidence>
<gene>
    <name evidence="8" type="ORF">GCM10010201_29250</name>
</gene>
<dbReference type="PANTHER" id="PTHR43875:SF15">
    <property type="entry name" value="TREHALOSE IMPORT ATP-BINDING PROTEIN SUGC"/>
    <property type="match status" value="1"/>
</dbReference>
<dbReference type="Proteomes" id="UP001499978">
    <property type="component" value="Unassembled WGS sequence"/>
</dbReference>
<comment type="caution">
    <text evidence="8">The sequence shown here is derived from an EMBL/GenBank/DDBJ whole genome shotgun (WGS) entry which is preliminary data.</text>
</comment>
<evidence type="ECO:0000256" key="3">
    <source>
        <dbReference type="ARBA" id="ARBA00022741"/>
    </source>
</evidence>
<dbReference type="SUPFAM" id="SSF50331">
    <property type="entry name" value="MOP-like"/>
    <property type="match status" value="1"/>
</dbReference>
<dbReference type="InterPro" id="IPR003439">
    <property type="entry name" value="ABC_transporter-like_ATP-bd"/>
</dbReference>
<dbReference type="InterPro" id="IPR013611">
    <property type="entry name" value="Transp-assoc_OB_typ2"/>
</dbReference>
<dbReference type="SMART" id="SM00382">
    <property type="entry name" value="AAA"/>
    <property type="match status" value="1"/>
</dbReference>
<dbReference type="PROSITE" id="PS00211">
    <property type="entry name" value="ABC_TRANSPORTER_1"/>
    <property type="match status" value="1"/>
</dbReference>
<dbReference type="Gene3D" id="3.40.50.300">
    <property type="entry name" value="P-loop containing nucleotide triphosphate hydrolases"/>
    <property type="match status" value="1"/>
</dbReference>
<organism evidence="8 9">
    <name type="scientific">Pilimelia columellifera subsp. columellifera</name>
    <dbReference type="NCBI Taxonomy" id="706583"/>
    <lineage>
        <taxon>Bacteria</taxon>
        <taxon>Bacillati</taxon>
        <taxon>Actinomycetota</taxon>
        <taxon>Actinomycetes</taxon>
        <taxon>Micromonosporales</taxon>
        <taxon>Micromonosporaceae</taxon>
        <taxon>Pilimelia</taxon>
    </lineage>
</organism>
<keyword evidence="1" id="KW-0813">Transport</keyword>
<dbReference type="EMBL" id="BAAARY010000015">
    <property type="protein sequence ID" value="GAA2528421.1"/>
    <property type="molecule type" value="Genomic_DNA"/>
</dbReference>
<dbReference type="GO" id="GO:0005524">
    <property type="term" value="F:ATP binding"/>
    <property type="evidence" value="ECO:0007669"/>
    <property type="project" value="UniProtKB-KW"/>
</dbReference>
<evidence type="ECO:0000256" key="6">
    <source>
        <dbReference type="ARBA" id="ARBA00023136"/>
    </source>
</evidence>